<dbReference type="CDD" id="cd16515">
    <property type="entry name" value="RING-HC_LRSAM1"/>
    <property type="match status" value="1"/>
</dbReference>
<dbReference type="GO" id="GO:0008270">
    <property type="term" value="F:zinc ion binding"/>
    <property type="evidence" value="ECO:0007669"/>
    <property type="project" value="UniProtKB-KW"/>
</dbReference>
<dbReference type="PROSITE" id="PS50089">
    <property type="entry name" value="ZF_RING_2"/>
    <property type="match status" value="1"/>
</dbReference>
<evidence type="ECO:0000256" key="4">
    <source>
        <dbReference type="ARBA" id="ARBA00022771"/>
    </source>
</evidence>
<dbReference type="SMART" id="SM00364">
    <property type="entry name" value="LRR_BAC"/>
    <property type="match status" value="4"/>
</dbReference>
<dbReference type="PROSITE" id="PS51450">
    <property type="entry name" value="LRR"/>
    <property type="match status" value="1"/>
</dbReference>
<evidence type="ECO:0000259" key="10">
    <source>
        <dbReference type="PROSITE" id="PS50089"/>
    </source>
</evidence>
<dbReference type="SUPFAM" id="SSF52058">
    <property type="entry name" value="L domain-like"/>
    <property type="match status" value="1"/>
</dbReference>
<proteinExistence type="predicted"/>
<dbReference type="InterPro" id="IPR001611">
    <property type="entry name" value="Leu-rich_rpt"/>
</dbReference>
<keyword evidence="5" id="KW-0862">Zinc</keyword>
<evidence type="ECO:0000256" key="3">
    <source>
        <dbReference type="ARBA" id="ARBA00022737"/>
    </source>
</evidence>
<dbReference type="Gene3D" id="3.80.10.10">
    <property type="entry name" value="Ribonuclease Inhibitor"/>
    <property type="match status" value="1"/>
</dbReference>
<dbReference type="InterPro" id="IPR003591">
    <property type="entry name" value="Leu-rich_rpt_typical-subtyp"/>
</dbReference>
<evidence type="ECO:0000256" key="2">
    <source>
        <dbReference type="ARBA" id="ARBA00022723"/>
    </source>
</evidence>
<keyword evidence="8" id="KW-0175">Coiled coil</keyword>
<reference evidence="11" key="1">
    <citation type="submission" date="2025-08" db="UniProtKB">
        <authorList>
            <consortium name="Ensembl"/>
        </authorList>
    </citation>
    <scope>IDENTIFICATION</scope>
</reference>
<dbReference type="PANTHER" id="PTHR48051">
    <property type="match status" value="1"/>
</dbReference>
<dbReference type="FunFam" id="3.80.10.10:FF:000307">
    <property type="entry name" value="Leucine-rich repeats and death domain-containing 1"/>
    <property type="match status" value="1"/>
</dbReference>
<dbReference type="InterPro" id="IPR050216">
    <property type="entry name" value="LRR_domain-containing"/>
</dbReference>
<evidence type="ECO:0000256" key="7">
    <source>
        <dbReference type="PROSITE-ProRule" id="PRU00175"/>
    </source>
</evidence>
<accession>A0A8C4QGW1</accession>
<protein>
    <recommendedName>
        <fullName evidence="6">Leucine-rich repeat and death domain-containing protein 1</fullName>
    </recommendedName>
</protein>
<keyword evidence="12" id="KW-1185">Reference proteome</keyword>
<dbReference type="GO" id="GO:0005737">
    <property type="term" value="C:cytoplasm"/>
    <property type="evidence" value="ECO:0007669"/>
    <property type="project" value="TreeGrafter"/>
</dbReference>
<name>A0A8C4QGW1_EPTBU</name>
<evidence type="ECO:0000256" key="1">
    <source>
        <dbReference type="ARBA" id="ARBA00022614"/>
    </source>
</evidence>
<feature type="coiled-coil region" evidence="8">
    <location>
        <begin position="278"/>
        <end position="338"/>
    </location>
</feature>
<dbReference type="Proteomes" id="UP000694388">
    <property type="component" value="Unplaced"/>
</dbReference>
<evidence type="ECO:0000313" key="12">
    <source>
        <dbReference type="Proteomes" id="UP000694388"/>
    </source>
</evidence>
<keyword evidence="1" id="KW-0433">Leucine-rich repeat</keyword>
<dbReference type="GeneTree" id="ENSGT00930000151044"/>
<dbReference type="InterPro" id="IPR001841">
    <property type="entry name" value="Znf_RING"/>
</dbReference>
<keyword evidence="4 7" id="KW-0863">Zinc-finger</keyword>
<dbReference type="SUPFAM" id="SSF57850">
    <property type="entry name" value="RING/U-box"/>
    <property type="match status" value="1"/>
</dbReference>
<dbReference type="InterPro" id="IPR013083">
    <property type="entry name" value="Znf_RING/FYVE/PHD"/>
</dbReference>
<evidence type="ECO:0000256" key="9">
    <source>
        <dbReference type="SAM" id="MobiDB-lite"/>
    </source>
</evidence>
<keyword evidence="2" id="KW-0479">Metal-binding</keyword>
<keyword evidence="3" id="KW-0677">Repeat</keyword>
<evidence type="ECO:0000256" key="6">
    <source>
        <dbReference type="ARBA" id="ARBA00068118"/>
    </source>
</evidence>
<reference evidence="11" key="2">
    <citation type="submission" date="2025-09" db="UniProtKB">
        <authorList>
            <consortium name="Ensembl"/>
        </authorList>
    </citation>
    <scope>IDENTIFICATION</scope>
</reference>
<dbReference type="Gene3D" id="3.30.40.10">
    <property type="entry name" value="Zinc/RING finger domain, C3HC4 (zinc finger)"/>
    <property type="match status" value="1"/>
</dbReference>
<evidence type="ECO:0000313" key="11">
    <source>
        <dbReference type="Ensembl" id="ENSEBUP00000015166.1"/>
    </source>
</evidence>
<sequence length="771" mass="87894">MFLFHVHDPGCFNKLFSGANEAAASYLYTAKTKIMCQKNVLHPWNKIVVHTAKEAGADDVLDLSQCDLHKIPAVSFSLCNVLQKKVLLLHTNRLSSFTDSGDLKNLSGLQVLDLHFNKLMTLPKDIGQLTSLQVLNLENNKLQSLPESIGELHNLRTLNVKDNALVDLPDSLKFLSQLYGLDLRGNHLNRLPKCLAYLSSLQKLDFDLEKVIFPPMEISSIGTDAVRQFLCKEAGIEFLQTSHSSEAPAFVESVSKDMDQLNRRVQEEAEWESRFASYENRKEDRKREQLRLEQSLQEQRDQQTQLALDSVQQRETLVHAVRQETQLLQDEVQEQQQRQNAERQRLVHELAVAEIAASDLVHRILDNELKFKHKKEMLEAVEKKKWEEERLVSISQEEVERLRRQDVAQAMQEMLHESSSNELLRQAYEHSQVAMVSRAMQGLQSEDTELQVAMSSHLEFQAQAVADILQKEEVQKKAFEALQLQKDTWHSKLREQIMLVERQLIQLSKLEMERKETNAELAQNVLIGERLALSELLQRLLKDKERREEVLQEALLEMDRQRVAENMDFWLVQYQRLLDSKPLSLKLQESTQEDALQELLIHLGLSELAPVLARHNITLCSLATLLPQQLGAIGIYKKDVQISLIDGAVKHIKEAGFDNQDHPESPVMTLTPPASKISPPPSSHKMPTAPPEDNLDPHATTAIIPSAPLETDISSTMLSRSECVVCLDRETELVFLPCGHVCCCMQCAGSLCICPLCRREVQNTIRLYRSQ</sequence>
<dbReference type="Pfam" id="PF13920">
    <property type="entry name" value="zf-C3HC4_3"/>
    <property type="match status" value="1"/>
</dbReference>
<feature type="region of interest" description="Disordered" evidence="9">
    <location>
        <begin position="657"/>
        <end position="693"/>
    </location>
</feature>
<dbReference type="InterPro" id="IPR055414">
    <property type="entry name" value="LRR_R13L4/SHOC2-like"/>
</dbReference>
<dbReference type="PANTHER" id="PTHR48051:SF47">
    <property type="entry name" value="LEUCINE RICH REPEAT AND STERILE ALPHA MOTIF CONTAINING 1"/>
    <property type="match status" value="1"/>
</dbReference>
<feature type="coiled-coil region" evidence="8">
    <location>
        <begin position="500"/>
        <end position="561"/>
    </location>
</feature>
<feature type="domain" description="RING-type" evidence="10">
    <location>
        <begin position="723"/>
        <end position="758"/>
    </location>
</feature>
<dbReference type="Pfam" id="PF23598">
    <property type="entry name" value="LRR_14"/>
    <property type="match status" value="1"/>
</dbReference>
<evidence type="ECO:0000256" key="5">
    <source>
        <dbReference type="ARBA" id="ARBA00022833"/>
    </source>
</evidence>
<dbReference type="AlphaFoldDB" id="A0A8C4QGW1"/>
<dbReference type="Ensembl" id="ENSEBUT00000015742.1">
    <property type="protein sequence ID" value="ENSEBUP00000015166.1"/>
    <property type="gene ID" value="ENSEBUG00000009552.1"/>
</dbReference>
<dbReference type="InterPro" id="IPR032675">
    <property type="entry name" value="LRR_dom_sf"/>
</dbReference>
<organism evidence="11 12">
    <name type="scientific">Eptatretus burgeri</name>
    <name type="common">Inshore hagfish</name>
    <dbReference type="NCBI Taxonomy" id="7764"/>
    <lineage>
        <taxon>Eukaryota</taxon>
        <taxon>Metazoa</taxon>
        <taxon>Chordata</taxon>
        <taxon>Craniata</taxon>
        <taxon>Vertebrata</taxon>
        <taxon>Cyclostomata</taxon>
        <taxon>Myxini</taxon>
        <taxon>Myxiniformes</taxon>
        <taxon>Myxinidae</taxon>
        <taxon>Eptatretinae</taxon>
        <taxon>Eptatretus</taxon>
    </lineage>
</organism>
<dbReference type="SMART" id="SM00369">
    <property type="entry name" value="LRR_TYP"/>
    <property type="match status" value="4"/>
</dbReference>
<evidence type="ECO:0000256" key="8">
    <source>
        <dbReference type="SAM" id="Coils"/>
    </source>
</evidence>